<comment type="caution">
    <text evidence="3">The sequence shown here is derived from an EMBL/GenBank/DDBJ whole genome shotgun (WGS) entry which is preliminary data.</text>
</comment>
<evidence type="ECO:0000259" key="2">
    <source>
        <dbReference type="Pfam" id="PF13185"/>
    </source>
</evidence>
<name>A0ABV7YAJ8_9ACTN</name>
<dbReference type="RefSeq" id="WP_385927354.1">
    <property type="nucleotide sequence ID" value="NZ_JBHRZH010000014.1"/>
</dbReference>
<organism evidence="3 4">
    <name type="scientific">Tenggerimyces flavus</name>
    <dbReference type="NCBI Taxonomy" id="1708749"/>
    <lineage>
        <taxon>Bacteria</taxon>
        <taxon>Bacillati</taxon>
        <taxon>Actinomycetota</taxon>
        <taxon>Actinomycetes</taxon>
        <taxon>Propionibacteriales</taxon>
        <taxon>Nocardioidaceae</taxon>
        <taxon>Tenggerimyces</taxon>
    </lineage>
</organism>
<dbReference type="Pfam" id="PF13185">
    <property type="entry name" value="GAF_2"/>
    <property type="match status" value="1"/>
</dbReference>
<proteinExistence type="predicted"/>
<gene>
    <name evidence="3" type="ORF">ACFOUW_16055</name>
</gene>
<feature type="region of interest" description="Disordered" evidence="1">
    <location>
        <begin position="1"/>
        <end position="24"/>
    </location>
</feature>
<dbReference type="InterPro" id="IPR029016">
    <property type="entry name" value="GAF-like_dom_sf"/>
</dbReference>
<feature type="non-terminal residue" evidence="3">
    <location>
        <position position="155"/>
    </location>
</feature>
<reference evidence="4" key="1">
    <citation type="journal article" date="2019" name="Int. J. Syst. Evol. Microbiol.">
        <title>The Global Catalogue of Microorganisms (GCM) 10K type strain sequencing project: providing services to taxonomists for standard genome sequencing and annotation.</title>
        <authorList>
            <consortium name="The Broad Institute Genomics Platform"/>
            <consortium name="The Broad Institute Genome Sequencing Center for Infectious Disease"/>
            <person name="Wu L."/>
            <person name="Ma J."/>
        </authorList>
    </citation>
    <scope>NUCLEOTIDE SEQUENCE [LARGE SCALE GENOMIC DNA]</scope>
    <source>
        <strain evidence="4">CGMCC 4.7241</strain>
    </source>
</reference>
<dbReference type="SUPFAM" id="SSF55781">
    <property type="entry name" value="GAF domain-like"/>
    <property type="match status" value="1"/>
</dbReference>
<sequence>MTTDNPDTVHTRDVTNHGASVPDHASTRDRQVWRTFVALADTLVADFDIADVLDLLTERSVELLEVSAAAVLLVAPTGGLEVVASTSERAEVLELFAVRTDDGPCIDCVRGGSPVGSADLVADSQRWPRFAAAAHACGFRSVHAVPLRRGTQVVG</sequence>
<evidence type="ECO:0000313" key="3">
    <source>
        <dbReference type="EMBL" id="MFC3762356.1"/>
    </source>
</evidence>
<dbReference type="EMBL" id="JBHRZH010000014">
    <property type="protein sequence ID" value="MFC3762356.1"/>
    <property type="molecule type" value="Genomic_DNA"/>
</dbReference>
<dbReference type="Gene3D" id="3.30.450.40">
    <property type="match status" value="1"/>
</dbReference>
<feature type="domain" description="GAF" evidence="2">
    <location>
        <begin position="48"/>
        <end position="155"/>
    </location>
</feature>
<accession>A0ABV7YAJ8</accession>
<keyword evidence="4" id="KW-1185">Reference proteome</keyword>
<evidence type="ECO:0000256" key="1">
    <source>
        <dbReference type="SAM" id="MobiDB-lite"/>
    </source>
</evidence>
<dbReference type="InterPro" id="IPR003018">
    <property type="entry name" value="GAF"/>
</dbReference>
<dbReference type="Proteomes" id="UP001595699">
    <property type="component" value="Unassembled WGS sequence"/>
</dbReference>
<evidence type="ECO:0000313" key="4">
    <source>
        <dbReference type="Proteomes" id="UP001595699"/>
    </source>
</evidence>
<protein>
    <submittedName>
        <fullName evidence="3">GAF domain-containing protein</fullName>
    </submittedName>
</protein>